<dbReference type="EMBL" id="MCFA01000033">
    <property type="protein sequence ID" value="ORY14453.1"/>
    <property type="molecule type" value="Genomic_DNA"/>
</dbReference>
<comment type="caution">
    <text evidence="6">The sequence shown here is derived from an EMBL/GenBank/DDBJ whole genome shotgun (WGS) entry which is preliminary data.</text>
</comment>
<comment type="similarity">
    <text evidence="1">Belongs to the putative lipase ROG1 family.</text>
</comment>
<dbReference type="InterPro" id="IPR007751">
    <property type="entry name" value="DUF676_lipase-like"/>
</dbReference>
<protein>
    <submittedName>
        <fullName evidence="6">Lipase/serine esteras-like protein</fullName>
    </submittedName>
</protein>
<dbReference type="OrthoDB" id="273452at2759"/>
<proteinExistence type="inferred from homology"/>
<keyword evidence="4" id="KW-0472">Membrane</keyword>
<dbReference type="InterPro" id="IPR029058">
    <property type="entry name" value="AB_hydrolase_fold"/>
</dbReference>
<dbReference type="GO" id="GO:0004622">
    <property type="term" value="F:phosphatidylcholine lysophospholipase activity"/>
    <property type="evidence" value="ECO:0007669"/>
    <property type="project" value="TreeGrafter"/>
</dbReference>
<keyword evidence="2" id="KW-0443">Lipid metabolism</keyword>
<dbReference type="PANTHER" id="PTHR12482">
    <property type="entry name" value="LIPASE ROG1-RELATED-RELATED"/>
    <property type="match status" value="1"/>
</dbReference>
<feature type="region of interest" description="Disordered" evidence="3">
    <location>
        <begin position="345"/>
        <end position="390"/>
    </location>
</feature>
<dbReference type="Pfam" id="PF05057">
    <property type="entry name" value="DUF676"/>
    <property type="match status" value="1"/>
</dbReference>
<organism evidence="6 7">
    <name type="scientific">Clohesyomyces aquaticus</name>
    <dbReference type="NCBI Taxonomy" id="1231657"/>
    <lineage>
        <taxon>Eukaryota</taxon>
        <taxon>Fungi</taxon>
        <taxon>Dikarya</taxon>
        <taxon>Ascomycota</taxon>
        <taxon>Pezizomycotina</taxon>
        <taxon>Dothideomycetes</taxon>
        <taxon>Pleosporomycetidae</taxon>
        <taxon>Pleosporales</taxon>
        <taxon>Lindgomycetaceae</taxon>
        <taxon>Clohesyomyces</taxon>
    </lineage>
</organism>
<dbReference type="SUPFAM" id="SSF53474">
    <property type="entry name" value="alpha/beta-Hydrolases"/>
    <property type="match status" value="1"/>
</dbReference>
<dbReference type="STRING" id="1231657.A0A1Y1ZW08"/>
<feature type="transmembrane region" description="Helical" evidence="4">
    <location>
        <begin position="274"/>
        <end position="295"/>
    </location>
</feature>
<evidence type="ECO:0000256" key="2">
    <source>
        <dbReference type="ARBA" id="ARBA00022963"/>
    </source>
</evidence>
<evidence type="ECO:0000313" key="7">
    <source>
        <dbReference type="Proteomes" id="UP000193144"/>
    </source>
</evidence>
<dbReference type="PANTHER" id="PTHR12482:SF65">
    <property type="entry name" value="ESTERASE, PUTATIVE (AFU_ORTHOLOGUE AFUA_3G12320)-RELATED"/>
    <property type="match status" value="1"/>
</dbReference>
<dbReference type="Gene3D" id="3.40.50.1820">
    <property type="entry name" value="alpha/beta hydrolase"/>
    <property type="match status" value="1"/>
</dbReference>
<keyword evidence="4" id="KW-1133">Transmembrane helix</keyword>
<name>A0A1Y1ZW08_9PLEO</name>
<dbReference type="FunFam" id="3.40.50.1820:FF:000223">
    <property type="entry name" value="Lipase/serine esterase"/>
    <property type="match status" value="1"/>
</dbReference>
<evidence type="ECO:0000256" key="4">
    <source>
        <dbReference type="SAM" id="Phobius"/>
    </source>
</evidence>
<feature type="compositionally biased region" description="Low complexity" evidence="3">
    <location>
        <begin position="364"/>
        <end position="384"/>
    </location>
</feature>
<dbReference type="Proteomes" id="UP000193144">
    <property type="component" value="Unassembled WGS sequence"/>
</dbReference>
<dbReference type="GO" id="GO:0047372">
    <property type="term" value="F:monoacylglycerol lipase activity"/>
    <property type="evidence" value="ECO:0007669"/>
    <property type="project" value="TreeGrafter"/>
</dbReference>
<dbReference type="GO" id="GO:0016042">
    <property type="term" value="P:lipid catabolic process"/>
    <property type="evidence" value="ECO:0007669"/>
    <property type="project" value="UniProtKB-KW"/>
</dbReference>
<keyword evidence="2" id="KW-0442">Lipid degradation</keyword>
<evidence type="ECO:0000313" key="6">
    <source>
        <dbReference type="EMBL" id="ORY14453.1"/>
    </source>
</evidence>
<sequence>MDPAASAAASASRPDHLCVLVHGLWGNPQHLKFLNDSLREAYPEDRLHILVAKRNSGSFTYDGIELGGERLANEIEELLEELARDGTHIKKLSITGYSMGGLIARYAIGLLFHKGLFDRIAPVNFTTIATPHLGVRTPLNGYHNHVWNVLGARTLSMSGRQLFTIDKFRDTGRPLLAVLADPDSIFIQALARFKHRSLYANIVNDRSAVYYTTSISRTDPFVQPDAIKINYLRGYEPVIVDSDNPISAKKDEVLPTFHERLAASTRTVFSRMPVFAFLIVFIPIGTSLFLLNSAIQSVRSSQRIRQHEEGKAGIDVTGYRIPLIINDVRREVEDMFEEMNNTQEQEYLPTGSEELASPPQSPKASRPAPLRRSDSSSSAGSDVSLIKETKQGHAPDFPTLALTADQFAMIQALDDVGFKKYPVYIHNHRHSHAAIIRRRTGKAFDEGRVVAKHWLNEFEI</sequence>
<accession>A0A1Y1ZW08</accession>
<keyword evidence="7" id="KW-1185">Reference proteome</keyword>
<gene>
    <name evidence="6" type="ORF">BCR34DRAFT_534356</name>
</gene>
<feature type="domain" description="DUF676" evidence="5">
    <location>
        <begin position="12"/>
        <end position="214"/>
    </location>
</feature>
<dbReference type="GO" id="GO:0005811">
    <property type="term" value="C:lipid droplet"/>
    <property type="evidence" value="ECO:0007669"/>
    <property type="project" value="TreeGrafter"/>
</dbReference>
<dbReference type="AlphaFoldDB" id="A0A1Y1ZW08"/>
<evidence type="ECO:0000259" key="5">
    <source>
        <dbReference type="Pfam" id="PF05057"/>
    </source>
</evidence>
<evidence type="ECO:0000256" key="3">
    <source>
        <dbReference type="SAM" id="MobiDB-lite"/>
    </source>
</evidence>
<keyword evidence="4" id="KW-0812">Transmembrane</keyword>
<evidence type="ECO:0000256" key="1">
    <source>
        <dbReference type="ARBA" id="ARBA00007920"/>
    </source>
</evidence>
<reference evidence="6 7" key="1">
    <citation type="submission" date="2016-07" db="EMBL/GenBank/DDBJ databases">
        <title>Pervasive Adenine N6-methylation of Active Genes in Fungi.</title>
        <authorList>
            <consortium name="DOE Joint Genome Institute"/>
            <person name="Mondo S.J."/>
            <person name="Dannebaum R.O."/>
            <person name="Kuo R.C."/>
            <person name="Labutti K."/>
            <person name="Haridas S."/>
            <person name="Kuo A."/>
            <person name="Salamov A."/>
            <person name="Ahrendt S.R."/>
            <person name="Lipzen A."/>
            <person name="Sullivan W."/>
            <person name="Andreopoulos W.B."/>
            <person name="Clum A."/>
            <person name="Lindquist E."/>
            <person name="Daum C."/>
            <person name="Ramamoorthy G.K."/>
            <person name="Gryganskyi A."/>
            <person name="Culley D."/>
            <person name="Magnuson J.K."/>
            <person name="James T.Y."/>
            <person name="O'Malley M.A."/>
            <person name="Stajich J.E."/>
            <person name="Spatafora J.W."/>
            <person name="Visel A."/>
            <person name="Grigoriev I.V."/>
        </authorList>
    </citation>
    <scope>NUCLEOTIDE SEQUENCE [LARGE SCALE GENOMIC DNA]</scope>
    <source>
        <strain evidence="6 7">CBS 115471</strain>
    </source>
</reference>
<dbReference type="InterPro" id="IPR044294">
    <property type="entry name" value="Lipase-like"/>
</dbReference>